<dbReference type="OrthoDB" id="2930at2"/>
<evidence type="ECO:0000256" key="3">
    <source>
        <dbReference type="ARBA" id="ARBA00023163"/>
    </source>
</evidence>
<dbReference type="KEGG" id="prt:AUC31_12040"/>
<dbReference type="InterPro" id="IPR047640">
    <property type="entry name" value="RpiR-like"/>
</dbReference>
<dbReference type="InterPro" id="IPR046348">
    <property type="entry name" value="SIS_dom_sf"/>
</dbReference>
<dbReference type="PROSITE" id="PS51071">
    <property type="entry name" value="HTH_RPIR"/>
    <property type="match status" value="1"/>
</dbReference>
<dbReference type="Gene3D" id="1.10.10.10">
    <property type="entry name" value="Winged helix-like DNA-binding domain superfamily/Winged helix DNA-binding domain"/>
    <property type="match status" value="1"/>
</dbReference>
<accession>A0A0U2QA38</accession>
<keyword evidence="1" id="KW-0805">Transcription regulation</keyword>
<dbReference type="EMBL" id="CP013659">
    <property type="protein sequence ID" value="ALS75878.1"/>
    <property type="molecule type" value="Genomic_DNA"/>
</dbReference>
<dbReference type="CDD" id="cd05013">
    <property type="entry name" value="SIS_RpiR"/>
    <property type="match status" value="1"/>
</dbReference>
<gene>
    <name evidence="6" type="ORF">AUC31_12040</name>
</gene>
<keyword evidence="3" id="KW-0804">Transcription</keyword>
<dbReference type="InterPro" id="IPR035472">
    <property type="entry name" value="RpiR-like_SIS"/>
</dbReference>
<dbReference type="GO" id="GO:0003700">
    <property type="term" value="F:DNA-binding transcription factor activity"/>
    <property type="evidence" value="ECO:0007669"/>
    <property type="project" value="InterPro"/>
</dbReference>
<dbReference type="AlphaFoldDB" id="A0A0U2QA38"/>
<evidence type="ECO:0000259" key="5">
    <source>
        <dbReference type="PROSITE" id="PS51464"/>
    </source>
</evidence>
<evidence type="ECO:0000313" key="6">
    <source>
        <dbReference type="EMBL" id="ALS75878.1"/>
    </source>
</evidence>
<dbReference type="InterPro" id="IPR000281">
    <property type="entry name" value="HTH_RpiR"/>
</dbReference>
<dbReference type="SUPFAM" id="SSF46689">
    <property type="entry name" value="Homeodomain-like"/>
    <property type="match status" value="1"/>
</dbReference>
<dbReference type="InterPro" id="IPR036388">
    <property type="entry name" value="WH-like_DNA-bd_sf"/>
</dbReference>
<dbReference type="InterPro" id="IPR001347">
    <property type="entry name" value="SIS_dom"/>
</dbReference>
<dbReference type="RefSeq" id="WP_058382581.1">
    <property type="nucleotide sequence ID" value="NZ_CP013659.2"/>
</dbReference>
<dbReference type="GO" id="GO:0097367">
    <property type="term" value="F:carbohydrate derivative binding"/>
    <property type="evidence" value="ECO:0007669"/>
    <property type="project" value="InterPro"/>
</dbReference>
<dbReference type="Pfam" id="PF01418">
    <property type="entry name" value="HTH_6"/>
    <property type="match status" value="1"/>
</dbReference>
<evidence type="ECO:0000256" key="1">
    <source>
        <dbReference type="ARBA" id="ARBA00023015"/>
    </source>
</evidence>
<dbReference type="STRING" id="200991.AUC31_12040"/>
<feature type="domain" description="HTH rpiR-type" evidence="4">
    <location>
        <begin position="1"/>
        <end position="77"/>
    </location>
</feature>
<organism evidence="6 7">
    <name type="scientific">Planococcus rifietoensis</name>
    <dbReference type="NCBI Taxonomy" id="200991"/>
    <lineage>
        <taxon>Bacteria</taxon>
        <taxon>Bacillati</taxon>
        <taxon>Bacillota</taxon>
        <taxon>Bacilli</taxon>
        <taxon>Bacillales</taxon>
        <taxon>Caryophanaceae</taxon>
        <taxon>Planococcus</taxon>
    </lineage>
</organism>
<sequence length="287" mass="31885">MDPLTSIKENLSKLTTGQRAIADYIMKNSSEVAFLTVYELAQRVNTSTTTIMRLTANLGYSGYSEFQKGLQQILRDQTAPQNRLKLNLESPTEGDLWENTIAHHLHHIRNLAEQLPKAQLDAAVQKIISARHIYCTSVRSGLPVGQYLSNGLNRTSGNAKLVIADTSDWVDEVITMNEGDLIIATSFPRYAKRIIDFVKAAKSRKVQIVAITDSFSSPIVEFADLTLICESDSLAFHNSPISAMVVADYLINATAITQSEQTKERLDLINDVLTGMDYHYNNSSKDS</sequence>
<reference evidence="6" key="1">
    <citation type="submission" date="2016-01" db="EMBL/GenBank/DDBJ databases">
        <title>Complete genome of Planococcus rifietoensis type strain M8.</title>
        <authorList>
            <person name="See-Too W.S."/>
        </authorList>
    </citation>
    <scope>NUCLEOTIDE SEQUENCE [LARGE SCALE GENOMIC DNA]</scope>
    <source>
        <strain evidence="6">M8</strain>
    </source>
</reference>
<dbReference type="InterPro" id="IPR009057">
    <property type="entry name" value="Homeodomain-like_sf"/>
</dbReference>
<dbReference type="Gene3D" id="3.40.50.10490">
    <property type="entry name" value="Glucose-6-phosphate isomerase like protein, domain 1"/>
    <property type="match status" value="1"/>
</dbReference>
<dbReference type="PROSITE" id="PS51464">
    <property type="entry name" value="SIS"/>
    <property type="match status" value="1"/>
</dbReference>
<dbReference type="SUPFAM" id="SSF53697">
    <property type="entry name" value="SIS domain"/>
    <property type="match status" value="1"/>
</dbReference>
<protein>
    <submittedName>
        <fullName evidence="6">Transcriptional regulator</fullName>
    </submittedName>
</protein>
<dbReference type="PANTHER" id="PTHR30514:SF18">
    <property type="entry name" value="RPIR-FAMILY TRANSCRIPTIONAL REGULATOR"/>
    <property type="match status" value="1"/>
</dbReference>
<keyword evidence="7" id="KW-1185">Reference proteome</keyword>
<name>A0A0U2QA38_9BACL</name>
<feature type="domain" description="SIS" evidence="5">
    <location>
        <begin position="123"/>
        <end position="261"/>
    </location>
</feature>
<dbReference type="Pfam" id="PF01380">
    <property type="entry name" value="SIS"/>
    <property type="match status" value="1"/>
</dbReference>
<proteinExistence type="predicted"/>
<keyword evidence="2" id="KW-0238">DNA-binding</keyword>
<evidence type="ECO:0000256" key="2">
    <source>
        <dbReference type="ARBA" id="ARBA00023125"/>
    </source>
</evidence>
<dbReference type="GO" id="GO:1901135">
    <property type="term" value="P:carbohydrate derivative metabolic process"/>
    <property type="evidence" value="ECO:0007669"/>
    <property type="project" value="InterPro"/>
</dbReference>
<evidence type="ECO:0000259" key="4">
    <source>
        <dbReference type="PROSITE" id="PS51071"/>
    </source>
</evidence>
<dbReference type="PANTHER" id="PTHR30514">
    <property type="entry name" value="GLUCOKINASE"/>
    <property type="match status" value="1"/>
</dbReference>
<evidence type="ECO:0000313" key="7">
    <source>
        <dbReference type="Proteomes" id="UP000067683"/>
    </source>
</evidence>
<dbReference type="GO" id="GO:0003677">
    <property type="term" value="F:DNA binding"/>
    <property type="evidence" value="ECO:0007669"/>
    <property type="project" value="UniProtKB-KW"/>
</dbReference>
<dbReference type="Proteomes" id="UP000067683">
    <property type="component" value="Chromosome"/>
</dbReference>